<keyword evidence="1" id="KW-0812">Transmembrane</keyword>
<dbReference type="Proteomes" id="UP000048908">
    <property type="component" value="Unassembled WGS sequence"/>
</dbReference>
<feature type="transmembrane region" description="Helical" evidence="1">
    <location>
        <begin position="12"/>
        <end position="36"/>
    </location>
</feature>
<protein>
    <submittedName>
        <fullName evidence="2">Uncharacterized protein</fullName>
    </submittedName>
</protein>
<dbReference type="EMBL" id="CXPG01000020">
    <property type="protein sequence ID" value="CTQ33942.1"/>
    <property type="molecule type" value="Genomic_DNA"/>
</dbReference>
<gene>
    <name evidence="2" type="ORF">JAN5088_02731</name>
</gene>
<feature type="transmembrane region" description="Helical" evidence="1">
    <location>
        <begin position="42"/>
        <end position="60"/>
    </location>
</feature>
<name>A0A0M6XTB0_9RHOB</name>
<proteinExistence type="predicted"/>
<evidence type="ECO:0000313" key="2">
    <source>
        <dbReference type="EMBL" id="CTQ33942.1"/>
    </source>
</evidence>
<keyword evidence="1" id="KW-0472">Membrane</keyword>
<dbReference type="AlphaFoldDB" id="A0A0M6XTB0"/>
<reference evidence="2 3" key="1">
    <citation type="submission" date="2015-07" db="EMBL/GenBank/DDBJ databases">
        <authorList>
            <person name="Noorani M."/>
        </authorList>
    </citation>
    <scope>NUCLEOTIDE SEQUENCE [LARGE SCALE GENOMIC DNA]</scope>
    <source>
        <strain evidence="2 3">CECT 5088</strain>
    </source>
</reference>
<keyword evidence="3" id="KW-1185">Reference proteome</keyword>
<accession>A0A0M6XTB0</accession>
<evidence type="ECO:0000256" key="1">
    <source>
        <dbReference type="SAM" id="Phobius"/>
    </source>
</evidence>
<organism evidence="2 3">
    <name type="scientific">Jannaschia rubra</name>
    <dbReference type="NCBI Taxonomy" id="282197"/>
    <lineage>
        <taxon>Bacteria</taxon>
        <taxon>Pseudomonadati</taxon>
        <taxon>Pseudomonadota</taxon>
        <taxon>Alphaproteobacteria</taxon>
        <taxon>Rhodobacterales</taxon>
        <taxon>Roseobacteraceae</taxon>
        <taxon>Jannaschia</taxon>
    </lineage>
</organism>
<sequence length="69" mass="7396">MGPNYLTGSWVAWISIVLIVGGLLFTFIVPVAGLAIGLVPVGYFAALIGAAFLFGGWVRWRAAHRPPNR</sequence>
<keyword evidence="1" id="KW-1133">Transmembrane helix</keyword>
<dbReference type="RefSeq" id="WP_143114985.1">
    <property type="nucleotide sequence ID" value="NZ_CANMUL010000002.1"/>
</dbReference>
<evidence type="ECO:0000313" key="3">
    <source>
        <dbReference type="Proteomes" id="UP000048908"/>
    </source>
</evidence>
<dbReference type="STRING" id="282197.SAMN04488517_11444"/>